<evidence type="ECO:0000259" key="7">
    <source>
        <dbReference type="PROSITE" id="PS50887"/>
    </source>
</evidence>
<dbReference type="InterPro" id="IPR029787">
    <property type="entry name" value="Nucleotide_cyclase"/>
</dbReference>
<dbReference type="SUPFAM" id="SSF55073">
    <property type="entry name" value="Nucleotide cyclase"/>
    <property type="match status" value="1"/>
</dbReference>
<dbReference type="OrthoDB" id="9803824at2"/>
<dbReference type="InterPro" id="IPR043128">
    <property type="entry name" value="Rev_trsase/Diguanyl_cyclase"/>
</dbReference>
<name>A0A1B9P210_ALILO</name>
<dbReference type="PROSITE" id="PS50887">
    <property type="entry name" value="GGDEF"/>
    <property type="match status" value="1"/>
</dbReference>
<evidence type="ECO:0000313" key="9">
    <source>
        <dbReference type="Proteomes" id="UP000093523"/>
    </source>
</evidence>
<dbReference type="Gene3D" id="3.30.70.270">
    <property type="match status" value="1"/>
</dbReference>
<dbReference type="PANTHER" id="PTHR45138:SF9">
    <property type="entry name" value="DIGUANYLATE CYCLASE DGCM-RELATED"/>
    <property type="match status" value="1"/>
</dbReference>
<dbReference type="EMBL" id="MAJU01000008">
    <property type="protein sequence ID" value="OCH22393.1"/>
    <property type="molecule type" value="Genomic_DNA"/>
</dbReference>
<comment type="caution">
    <text evidence="8">The sequence shown here is derived from an EMBL/GenBank/DDBJ whole genome shotgun (WGS) entry which is preliminary data.</text>
</comment>
<evidence type="ECO:0000256" key="4">
    <source>
        <dbReference type="ARBA" id="ARBA00029839"/>
    </source>
</evidence>
<gene>
    <name evidence="8" type="ORF">A6E04_11175</name>
</gene>
<dbReference type="PANTHER" id="PTHR45138">
    <property type="entry name" value="REGULATORY COMPONENTS OF SENSORY TRANSDUCTION SYSTEM"/>
    <property type="match status" value="1"/>
</dbReference>
<dbReference type="Gene3D" id="1.10.490.10">
    <property type="entry name" value="Globins"/>
    <property type="match status" value="1"/>
</dbReference>
<dbReference type="Proteomes" id="UP000093523">
    <property type="component" value="Unassembled WGS sequence"/>
</dbReference>
<dbReference type="InterPro" id="IPR009050">
    <property type="entry name" value="Globin-like_sf"/>
</dbReference>
<dbReference type="GO" id="GO:0020037">
    <property type="term" value="F:heme binding"/>
    <property type="evidence" value="ECO:0007669"/>
    <property type="project" value="InterPro"/>
</dbReference>
<dbReference type="InterPro" id="IPR050469">
    <property type="entry name" value="Diguanylate_Cyclase"/>
</dbReference>
<dbReference type="SUPFAM" id="SSF46458">
    <property type="entry name" value="Globin-like"/>
    <property type="match status" value="1"/>
</dbReference>
<dbReference type="FunFam" id="3.30.70.270:FF:000001">
    <property type="entry name" value="Diguanylate cyclase domain protein"/>
    <property type="match status" value="1"/>
</dbReference>
<dbReference type="EC" id="2.7.7.65" evidence="2"/>
<evidence type="ECO:0000256" key="5">
    <source>
        <dbReference type="ARBA" id="ARBA00034247"/>
    </source>
</evidence>
<evidence type="ECO:0000313" key="8">
    <source>
        <dbReference type="EMBL" id="OCH22393.1"/>
    </source>
</evidence>
<evidence type="ECO:0000256" key="6">
    <source>
        <dbReference type="SAM" id="Coils"/>
    </source>
</evidence>
<dbReference type="NCBIfam" id="TIGR00254">
    <property type="entry name" value="GGDEF"/>
    <property type="match status" value="1"/>
</dbReference>
<reference evidence="8 9" key="1">
    <citation type="submission" date="2016-06" db="EMBL/GenBank/DDBJ databases">
        <authorList>
            <person name="Kjaerup R.B."/>
            <person name="Dalgaard T.S."/>
            <person name="Juul-Madsen H.R."/>
        </authorList>
    </citation>
    <scope>NUCLEOTIDE SEQUENCE [LARGE SCALE GENOMIC DNA]</scope>
    <source>
        <strain evidence="8 9">1S159</strain>
    </source>
</reference>
<dbReference type="GO" id="GO:0043709">
    <property type="term" value="P:cell adhesion involved in single-species biofilm formation"/>
    <property type="evidence" value="ECO:0007669"/>
    <property type="project" value="TreeGrafter"/>
</dbReference>
<dbReference type="STRING" id="688.A6E04_11175"/>
<dbReference type="CDD" id="cd01949">
    <property type="entry name" value="GGDEF"/>
    <property type="match status" value="1"/>
</dbReference>
<dbReference type="SMART" id="SM00267">
    <property type="entry name" value="GGDEF"/>
    <property type="match status" value="1"/>
</dbReference>
<feature type="coiled-coil region" evidence="6">
    <location>
        <begin position="167"/>
        <end position="194"/>
    </location>
</feature>
<dbReference type="Pfam" id="PF11563">
    <property type="entry name" value="Protoglobin"/>
    <property type="match status" value="1"/>
</dbReference>
<comment type="catalytic activity">
    <reaction evidence="5">
        <text>2 GTP = 3',3'-c-di-GMP + 2 diphosphate</text>
        <dbReference type="Rhea" id="RHEA:24898"/>
        <dbReference type="ChEBI" id="CHEBI:33019"/>
        <dbReference type="ChEBI" id="CHEBI:37565"/>
        <dbReference type="ChEBI" id="CHEBI:58805"/>
        <dbReference type="EC" id="2.7.7.65"/>
    </reaction>
</comment>
<proteinExistence type="predicted"/>
<evidence type="ECO:0000256" key="2">
    <source>
        <dbReference type="ARBA" id="ARBA00012528"/>
    </source>
</evidence>
<feature type="domain" description="GGDEF" evidence="7">
    <location>
        <begin position="233"/>
        <end position="362"/>
    </location>
</feature>
<dbReference type="GO" id="GO:1902201">
    <property type="term" value="P:negative regulation of bacterial-type flagellum-dependent cell motility"/>
    <property type="evidence" value="ECO:0007669"/>
    <property type="project" value="TreeGrafter"/>
</dbReference>
<dbReference type="AlphaFoldDB" id="A0A1B9P210"/>
<dbReference type="RefSeq" id="WP_023603865.1">
    <property type="nucleotide sequence ID" value="NZ_CAWMPN010000008.1"/>
</dbReference>
<dbReference type="GO" id="GO:0005886">
    <property type="term" value="C:plasma membrane"/>
    <property type="evidence" value="ECO:0007669"/>
    <property type="project" value="TreeGrafter"/>
</dbReference>
<dbReference type="GO" id="GO:0019825">
    <property type="term" value="F:oxygen binding"/>
    <property type="evidence" value="ECO:0007669"/>
    <property type="project" value="InterPro"/>
</dbReference>
<dbReference type="InterPro" id="IPR044398">
    <property type="entry name" value="Globin-sensor_dom"/>
</dbReference>
<keyword evidence="6" id="KW-0175">Coiled coil</keyword>
<accession>A0A1B9P210</accession>
<evidence type="ECO:0000256" key="1">
    <source>
        <dbReference type="ARBA" id="ARBA00001946"/>
    </source>
</evidence>
<sequence length="377" mass="43516">MQQLQQTLSEQMRINDHEIERRKVLLNFIDEDADTLKHCLKWVEPFVDAIVARFYVAQTQLPEISLVIGDKETLSRLHVSMAKYTLELFSGLYDQAYVDKRLRIGKIHHRIGVSPKLYLSGINQLQLLIEEVIAEQAHLYNQSSQDITLSLRKLFYFDNQLVFDTYIASLQIEVESANQQLELYAHNLENVVAKRTAELTDLSMKDALTGLYNQRAFYELLEKSFNITERCQQHLTLLYIDINFFKEVNDTHGHKAGDDVLVGFAQSATQIIRKMDFVSRYGGDEFCIVLPNTKIEEAKNLCLRLIELFDKSSEHPVTLSIGGASLYPGAKLSMDKLIIAADNKMYQAKQICHETRQHHFELMPRDELNVTRMVNNK</sequence>
<protein>
    <recommendedName>
        <fullName evidence="3">Diguanylate cyclase DosC</fullName>
        <ecNumber evidence="2">2.7.7.65</ecNumber>
    </recommendedName>
    <alternativeName>
        <fullName evidence="4">Direct oxygen-sensing cyclase</fullName>
    </alternativeName>
</protein>
<dbReference type="InterPro" id="IPR000160">
    <property type="entry name" value="GGDEF_dom"/>
</dbReference>
<dbReference type="Pfam" id="PF00990">
    <property type="entry name" value="GGDEF"/>
    <property type="match status" value="1"/>
</dbReference>
<dbReference type="GO" id="GO:0052621">
    <property type="term" value="F:diguanylate cyclase activity"/>
    <property type="evidence" value="ECO:0007669"/>
    <property type="project" value="UniProtKB-EC"/>
</dbReference>
<dbReference type="InterPro" id="IPR012292">
    <property type="entry name" value="Globin/Proto"/>
</dbReference>
<comment type="cofactor">
    <cofactor evidence="1">
        <name>Mg(2+)</name>
        <dbReference type="ChEBI" id="CHEBI:18420"/>
    </cofactor>
</comment>
<organism evidence="8 9">
    <name type="scientific">Aliivibrio logei</name>
    <name type="common">Vibrio logei</name>
    <dbReference type="NCBI Taxonomy" id="688"/>
    <lineage>
        <taxon>Bacteria</taxon>
        <taxon>Pseudomonadati</taxon>
        <taxon>Pseudomonadota</taxon>
        <taxon>Gammaproteobacteria</taxon>
        <taxon>Vibrionales</taxon>
        <taxon>Vibrionaceae</taxon>
        <taxon>Aliivibrio</taxon>
    </lineage>
</organism>
<evidence type="ECO:0000256" key="3">
    <source>
        <dbReference type="ARBA" id="ARBA00015125"/>
    </source>
</evidence>